<reference evidence="2 3" key="1">
    <citation type="submission" date="2021-07" db="EMBL/GenBank/DDBJ databases">
        <title>The Aristolochia fimbriata genome: insights into angiosperm evolution, floral development and chemical biosynthesis.</title>
        <authorList>
            <person name="Jiao Y."/>
        </authorList>
    </citation>
    <scope>NUCLEOTIDE SEQUENCE [LARGE SCALE GENOMIC DNA]</scope>
    <source>
        <strain evidence="2">IBCAS-2021</strain>
        <tissue evidence="2">Leaf</tissue>
    </source>
</reference>
<proteinExistence type="predicted"/>
<keyword evidence="3" id="KW-1185">Reference proteome</keyword>
<organism evidence="2 3">
    <name type="scientific">Aristolochia fimbriata</name>
    <name type="common">White veined hardy Dutchman's pipe vine</name>
    <dbReference type="NCBI Taxonomy" id="158543"/>
    <lineage>
        <taxon>Eukaryota</taxon>
        <taxon>Viridiplantae</taxon>
        <taxon>Streptophyta</taxon>
        <taxon>Embryophyta</taxon>
        <taxon>Tracheophyta</taxon>
        <taxon>Spermatophyta</taxon>
        <taxon>Magnoliopsida</taxon>
        <taxon>Magnoliidae</taxon>
        <taxon>Piperales</taxon>
        <taxon>Aristolochiaceae</taxon>
        <taxon>Aristolochia</taxon>
    </lineage>
</organism>
<accession>A0AAV7EXI6</accession>
<evidence type="ECO:0000256" key="1">
    <source>
        <dbReference type="SAM" id="MobiDB-lite"/>
    </source>
</evidence>
<dbReference type="AlphaFoldDB" id="A0AAV7EXI6"/>
<dbReference type="EMBL" id="JAINDJ010000003">
    <property type="protein sequence ID" value="KAG9453186.1"/>
    <property type="molecule type" value="Genomic_DNA"/>
</dbReference>
<protein>
    <submittedName>
        <fullName evidence="2">Uncharacterized protein</fullName>
    </submittedName>
</protein>
<name>A0AAV7EXI6_ARIFI</name>
<evidence type="ECO:0000313" key="2">
    <source>
        <dbReference type="EMBL" id="KAG9453186.1"/>
    </source>
</evidence>
<dbReference type="Proteomes" id="UP000825729">
    <property type="component" value="Unassembled WGS sequence"/>
</dbReference>
<comment type="caution">
    <text evidence="2">The sequence shown here is derived from an EMBL/GenBank/DDBJ whole genome shotgun (WGS) entry which is preliminary data.</text>
</comment>
<sequence length="199" mass="22141">MALDHPMLTAPAMQPSWTHIRRVPHSSASWPVPLALSALCFIDGRGFLCFWVRCKYIRDIISPVVWLTQDIDALHEYDKARSNAAKQSSINRTTRSARIKNPCCSATLDRASLCIERIGIQFRRCLVCGAPHQVDPSVCHSLKTNPRDDGAVKTVSVRPPNRVSPSIRRASKTNPLDDGAVTTLSVWQSDRVSPSDRRA</sequence>
<gene>
    <name evidence="2" type="ORF">H6P81_006090</name>
</gene>
<evidence type="ECO:0000313" key="3">
    <source>
        <dbReference type="Proteomes" id="UP000825729"/>
    </source>
</evidence>
<feature type="region of interest" description="Disordered" evidence="1">
    <location>
        <begin position="149"/>
        <end position="178"/>
    </location>
</feature>